<dbReference type="Proteomes" id="UP000237968">
    <property type="component" value="Unassembled WGS sequence"/>
</dbReference>
<dbReference type="EMBL" id="PVNK01000179">
    <property type="protein sequence ID" value="PRP94158.1"/>
    <property type="molecule type" value="Genomic_DNA"/>
</dbReference>
<proteinExistence type="predicted"/>
<dbReference type="GO" id="GO:0030572">
    <property type="term" value="F:phosphatidyltransferase activity"/>
    <property type="evidence" value="ECO:0007669"/>
    <property type="project" value="UniProtKB-ARBA"/>
</dbReference>
<reference evidence="3 4" key="1">
    <citation type="submission" date="2018-03" db="EMBL/GenBank/DDBJ databases">
        <title>Draft Genome Sequences of the Obligatory Marine Myxobacteria Enhygromyxa salina SWB005.</title>
        <authorList>
            <person name="Poehlein A."/>
            <person name="Moghaddam J.A."/>
            <person name="Harms H."/>
            <person name="Alanjari M."/>
            <person name="Koenig G.M."/>
            <person name="Daniel R."/>
            <person name="Schaeberle T.F."/>
        </authorList>
    </citation>
    <scope>NUCLEOTIDE SEQUENCE [LARGE SCALE GENOMIC DNA]</scope>
    <source>
        <strain evidence="3 4">SWB005</strain>
    </source>
</reference>
<dbReference type="EC" id="2.7.8.-" evidence="3"/>
<organism evidence="3 4">
    <name type="scientific">Enhygromyxa salina</name>
    <dbReference type="NCBI Taxonomy" id="215803"/>
    <lineage>
        <taxon>Bacteria</taxon>
        <taxon>Pseudomonadati</taxon>
        <taxon>Myxococcota</taxon>
        <taxon>Polyangia</taxon>
        <taxon>Nannocystales</taxon>
        <taxon>Nannocystaceae</taxon>
        <taxon>Enhygromyxa</taxon>
    </lineage>
</organism>
<dbReference type="InterPro" id="IPR025202">
    <property type="entry name" value="PLD-like_dom"/>
</dbReference>
<accession>A0A2S9XMP8</accession>
<keyword evidence="3" id="KW-0808">Transferase</keyword>
<dbReference type="SUPFAM" id="SSF56024">
    <property type="entry name" value="Phospholipase D/nuclease"/>
    <property type="match status" value="2"/>
</dbReference>
<keyword evidence="4" id="KW-1185">Reference proteome</keyword>
<name>A0A2S9XMP8_9BACT</name>
<evidence type="ECO:0000256" key="1">
    <source>
        <dbReference type="SAM" id="MobiDB-lite"/>
    </source>
</evidence>
<protein>
    <submittedName>
        <fullName evidence="3">Major cardiolipin synthase ClsA</fullName>
        <ecNumber evidence="3">2.7.8.-</ecNumber>
    </submittedName>
</protein>
<dbReference type="PROSITE" id="PS50035">
    <property type="entry name" value="PLD"/>
    <property type="match status" value="2"/>
</dbReference>
<evidence type="ECO:0000259" key="2">
    <source>
        <dbReference type="PROSITE" id="PS50035"/>
    </source>
</evidence>
<feature type="region of interest" description="Disordered" evidence="1">
    <location>
        <begin position="1"/>
        <end position="25"/>
    </location>
</feature>
<dbReference type="Pfam" id="PF13091">
    <property type="entry name" value="PLDc_2"/>
    <property type="match status" value="2"/>
</dbReference>
<dbReference type="CDD" id="cd09110">
    <property type="entry name" value="PLDc_CLS_1"/>
    <property type="match status" value="1"/>
</dbReference>
<evidence type="ECO:0000313" key="3">
    <source>
        <dbReference type="EMBL" id="PRP94158.1"/>
    </source>
</evidence>
<comment type="caution">
    <text evidence="3">The sequence shown here is derived from an EMBL/GenBank/DDBJ whole genome shotgun (WGS) entry which is preliminary data.</text>
</comment>
<evidence type="ECO:0000313" key="4">
    <source>
        <dbReference type="Proteomes" id="UP000237968"/>
    </source>
</evidence>
<dbReference type="PANTHER" id="PTHR21248:SF22">
    <property type="entry name" value="PHOSPHOLIPASE D"/>
    <property type="match status" value="1"/>
</dbReference>
<dbReference type="OrthoDB" id="9762009at2"/>
<dbReference type="GO" id="GO:0032049">
    <property type="term" value="P:cardiolipin biosynthetic process"/>
    <property type="evidence" value="ECO:0007669"/>
    <property type="project" value="UniProtKB-ARBA"/>
</dbReference>
<feature type="compositionally biased region" description="Polar residues" evidence="1">
    <location>
        <begin position="1"/>
        <end position="16"/>
    </location>
</feature>
<sequence length="409" mass="45105">MTESGHQLRVTRQPSGGSAPRPGPHERAATLEHALTASTGVFPAAARSVRRLRNGVQIFPAMLDAIAKAERQIAFVTFVYWTGEIAERFAEALSLAARRGVSVRVVLDAVGAREMDDRLIRTMRSAGVEVRWFRPVRAWRIWQSSHRTHRKLLIVDGQLGFTGGVGIAREWQGDARDPSQWRDSHFELVGPAVLGLWGAFIGSWLEAGGDPLAPPTPTPARVDPRDRLSIHVLPSTAAVGWTTIAIALWALIDAAERSIKIATAYFTPGEETVEALCAKARDGVRVELLVPGPHADVRVAKIVAESELRPLIEAGVRVYYFCPTMMHTKVVVIDEAFACFGSANINNRSMRKDEEILVATGASDLVEDLLIDFAADLGRSELLELEQLRERPWWRRLVAKLLGPLRSEI</sequence>
<feature type="domain" description="PLD phosphodiesterase" evidence="2">
    <location>
        <begin position="322"/>
        <end position="349"/>
    </location>
</feature>
<dbReference type="PANTHER" id="PTHR21248">
    <property type="entry name" value="CARDIOLIPIN SYNTHASE"/>
    <property type="match status" value="1"/>
</dbReference>
<dbReference type="InterPro" id="IPR001736">
    <property type="entry name" value="PLipase_D/transphosphatidylase"/>
</dbReference>
<dbReference type="AlphaFoldDB" id="A0A2S9XMP8"/>
<feature type="domain" description="PLD phosphodiesterase" evidence="2">
    <location>
        <begin position="144"/>
        <end position="171"/>
    </location>
</feature>
<dbReference type="Gene3D" id="3.30.870.10">
    <property type="entry name" value="Endonuclease Chain A"/>
    <property type="match status" value="2"/>
</dbReference>
<gene>
    <name evidence="3" type="primary">clsA_4</name>
    <name evidence="3" type="ORF">ENSA5_41130</name>
</gene>
<dbReference type="SMART" id="SM00155">
    <property type="entry name" value="PLDc"/>
    <property type="match status" value="2"/>
</dbReference>